<dbReference type="EMBL" id="JBHTIM010000001">
    <property type="protein sequence ID" value="MFD0780147.1"/>
    <property type="molecule type" value="Genomic_DNA"/>
</dbReference>
<reference evidence="3" key="1">
    <citation type="journal article" date="2019" name="Int. J. Syst. Evol. Microbiol.">
        <title>The Global Catalogue of Microorganisms (GCM) 10K type strain sequencing project: providing services to taxonomists for standard genome sequencing and annotation.</title>
        <authorList>
            <consortium name="The Broad Institute Genomics Platform"/>
            <consortium name="The Broad Institute Genome Sequencing Center for Infectious Disease"/>
            <person name="Wu L."/>
            <person name="Ma J."/>
        </authorList>
    </citation>
    <scope>NUCLEOTIDE SEQUENCE [LARGE SCALE GENOMIC DNA]</scope>
    <source>
        <strain evidence="3">CCUG 50754</strain>
    </source>
</reference>
<dbReference type="Pfam" id="PF01547">
    <property type="entry name" value="SBP_bac_1"/>
    <property type="match status" value="1"/>
</dbReference>
<feature type="signal peptide" evidence="1">
    <location>
        <begin position="1"/>
        <end position="33"/>
    </location>
</feature>
<comment type="caution">
    <text evidence="2">The sequence shown here is derived from an EMBL/GenBank/DDBJ whole genome shotgun (WGS) entry which is preliminary data.</text>
</comment>
<evidence type="ECO:0000256" key="1">
    <source>
        <dbReference type="SAM" id="SignalP"/>
    </source>
</evidence>
<accession>A0ABW2ZND4</accession>
<keyword evidence="1" id="KW-0732">Signal</keyword>
<organism evidence="2 3">
    <name type="scientific">Microbacterium koreense</name>
    <dbReference type="NCBI Taxonomy" id="323761"/>
    <lineage>
        <taxon>Bacteria</taxon>
        <taxon>Bacillati</taxon>
        <taxon>Actinomycetota</taxon>
        <taxon>Actinomycetes</taxon>
        <taxon>Micrococcales</taxon>
        <taxon>Microbacteriaceae</taxon>
        <taxon>Microbacterium</taxon>
    </lineage>
</organism>
<dbReference type="PANTHER" id="PTHR43649">
    <property type="entry name" value="ARABINOSE-BINDING PROTEIN-RELATED"/>
    <property type="match status" value="1"/>
</dbReference>
<sequence>MTQSHTAKLRRWRTGAAISSVAAAALAISGCTASTTPNNGEDGVTTITVATAAVPQFDDIRELTSEFEAANPDVKVEYVNLPEDQLRDQLTQGVATGSSPFDVVSIGPLEVPLWAQNGWLAPLDTYLEGDTEFDEGDIVPAVLSGLTLDDQLYGVPISAESSMLMYRKDLFDAAGLEMPEKPTWDDVTQLAEQIQDPSQNLAGICMRGDASWGAAMAALNPMINAYGGVWYDEDWTPQLSSPEAVAAIDSYLNLQRNYGVPGASSNGFPECLTAFTQGNAAMWFDATSAGSSVENPDTSAVVGKVGYAPAPVESWDGNGWLWSWNLSITSTSEKQDAAWKYLAFFGSKDYVQLVGEQLGWERAPSATRESTYEIPEYMAAAPFAQTSLDMVDLADPTSHPSPAPYDGILFLLLPSYQDFGTQVAKEVSAAITSGASGADVAAAADAILERFADDNREWAAGE</sequence>
<dbReference type="Proteomes" id="UP001597042">
    <property type="component" value="Unassembled WGS sequence"/>
</dbReference>
<keyword evidence="3" id="KW-1185">Reference proteome</keyword>
<dbReference type="RefSeq" id="WP_378752923.1">
    <property type="nucleotide sequence ID" value="NZ_JBHSSV010000012.1"/>
</dbReference>
<name>A0ABW2ZND4_9MICO</name>
<dbReference type="SUPFAM" id="SSF53850">
    <property type="entry name" value="Periplasmic binding protein-like II"/>
    <property type="match status" value="1"/>
</dbReference>
<proteinExistence type="predicted"/>
<dbReference type="PANTHER" id="PTHR43649:SF12">
    <property type="entry name" value="DIACETYLCHITOBIOSE BINDING PROTEIN DASA"/>
    <property type="match status" value="1"/>
</dbReference>
<gene>
    <name evidence="2" type="ORF">ACFQZV_02390</name>
</gene>
<dbReference type="InterPro" id="IPR050490">
    <property type="entry name" value="Bact_solute-bd_prot1"/>
</dbReference>
<dbReference type="CDD" id="cd13585">
    <property type="entry name" value="PBP2_TMBP_like"/>
    <property type="match status" value="1"/>
</dbReference>
<feature type="chain" id="PRO_5047383235" evidence="1">
    <location>
        <begin position="34"/>
        <end position="462"/>
    </location>
</feature>
<dbReference type="Gene3D" id="3.40.190.10">
    <property type="entry name" value="Periplasmic binding protein-like II"/>
    <property type="match status" value="2"/>
</dbReference>
<evidence type="ECO:0000313" key="2">
    <source>
        <dbReference type="EMBL" id="MFD0780147.1"/>
    </source>
</evidence>
<protein>
    <submittedName>
        <fullName evidence="2">ABC transporter substrate-binding protein</fullName>
    </submittedName>
</protein>
<evidence type="ECO:0000313" key="3">
    <source>
        <dbReference type="Proteomes" id="UP001597042"/>
    </source>
</evidence>
<dbReference type="InterPro" id="IPR006059">
    <property type="entry name" value="SBP"/>
</dbReference>